<evidence type="ECO:0000313" key="4">
    <source>
        <dbReference type="Proteomes" id="UP000244855"/>
    </source>
</evidence>
<evidence type="ECO:0000256" key="2">
    <source>
        <dbReference type="RuleBase" id="RU000363"/>
    </source>
</evidence>
<dbReference type="InterPro" id="IPR036291">
    <property type="entry name" value="NAD(P)-bd_dom_sf"/>
</dbReference>
<dbReference type="PANTHER" id="PTHR43544:SF36">
    <property type="entry name" value="CHAIN OXIDOREDUCTASE (CSGA), PUTATIVE (AFU_ORTHOLOGUE AFUA_4G00910)-RELATED"/>
    <property type="match status" value="1"/>
</dbReference>
<dbReference type="GO" id="GO:0005737">
    <property type="term" value="C:cytoplasm"/>
    <property type="evidence" value="ECO:0007669"/>
    <property type="project" value="TreeGrafter"/>
</dbReference>
<proteinExistence type="inferred from homology"/>
<keyword evidence="4" id="KW-1185">Reference proteome</keyword>
<dbReference type="Proteomes" id="UP000244855">
    <property type="component" value="Unassembled WGS sequence"/>
</dbReference>
<dbReference type="InterPro" id="IPR051468">
    <property type="entry name" value="Fungal_SecMetab_SDRs"/>
</dbReference>
<dbReference type="OrthoDB" id="7289984at2759"/>
<dbReference type="EMBL" id="KZ805318">
    <property type="protein sequence ID" value="PVI04853.1"/>
    <property type="molecule type" value="Genomic_DNA"/>
</dbReference>
<dbReference type="GO" id="GO:0016491">
    <property type="term" value="F:oxidoreductase activity"/>
    <property type="evidence" value="ECO:0007669"/>
    <property type="project" value="TreeGrafter"/>
</dbReference>
<dbReference type="PRINTS" id="PR00080">
    <property type="entry name" value="SDRFAMILY"/>
</dbReference>
<evidence type="ECO:0000313" key="3">
    <source>
        <dbReference type="EMBL" id="PVI04853.1"/>
    </source>
</evidence>
<accession>A0A2V1E2R8</accession>
<organism evidence="3 4">
    <name type="scientific">Periconia macrospinosa</name>
    <dbReference type="NCBI Taxonomy" id="97972"/>
    <lineage>
        <taxon>Eukaryota</taxon>
        <taxon>Fungi</taxon>
        <taxon>Dikarya</taxon>
        <taxon>Ascomycota</taxon>
        <taxon>Pezizomycotina</taxon>
        <taxon>Dothideomycetes</taxon>
        <taxon>Pleosporomycetidae</taxon>
        <taxon>Pleosporales</taxon>
        <taxon>Massarineae</taxon>
        <taxon>Periconiaceae</taxon>
        <taxon>Periconia</taxon>
    </lineage>
</organism>
<comment type="similarity">
    <text evidence="1 2">Belongs to the short-chain dehydrogenases/reductases (SDR) family.</text>
</comment>
<dbReference type="SUPFAM" id="SSF51735">
    <property type="entry name" value="NAD(P)-binding Rossmann-fold domains"/>
    <property type="match status" value="1"/>
</dbReference>
<evidence type="ECO:0000256" key="1">
    <source>
        <dbReference type="ARBA" id="ARBA00006484"/>
    </source>
</evidence>
<dbReference type="InterPro" id="IPR002347">
    <property type="entry name" value="SDR_fam"/>
</dbReference>
<dbReference type="Gene3D" id="3.40.50.720">
    <property type="entry name" value="NAD(P)-binding Rossmann-like Domain"/>
    <property type="match status" value="1"/>
</dbReference>
<sequence length="245" mass="25715">MTTYLITGSSRGLGLALASLLVAVPNVGKIFASARNESAGIKKLVSESNGLVEFVQLDVTSQDSVQAAASHVEKSLNGKGLDVLVNNAGLMPLLFDSINKMADLESTFQINVSGVHNTTSALLPLLKKGTLKKVINLTSTLGSIGMAQASAAIPTPAYKVAKAALNMLTVQYAQTFAAEDFTFVAVSPGWVKTDLGGDAADLTVEQSSNALLNVVLSVGMQDNGKFLNIKVPGWEDKYDGQCPPW</sequence>
<gene>
    <name evidence="3" type="ORF">DM02DRAFT_725539</name>
</gene>
<dbReference type="AlphaFoldDB" id="A0A2V1E2R8"/>
<name>A0A2V1E2R8_9PLEO</name>
<dbReference type="PRINTS" id="PR00081">
    <property type="entry name" value="GDHRDH"/>
</dbReference>
<reference evidence="3 4" key="1">
    <citation type="journal article" date="2018" name="Sci. Rep.">
        <title>Comparative genomics provides insights into the lifestyle and reveals functional heterogeneity of dark septate endophytic fungi.</title>
        <authorList>
            <person name="Knapp D.G."/>
            <person name="Nemeth J.B."/>
            <person name="Barry K."/>
            <person name="Hainaut M."/>
            <person name="Henrissat B."/>
            <person name="Johnson J."/>
            <person name="Kuo A."/>
            <person name="Lim J.H.P."/>
            <person name="Lipzen A."/>
            <person name="Nolan M."/>
            <person name="Ohm R.A."/>
            <person name="Tamas L."/>
            <person name="Grigoriev I.V."/>
            <person name="Spatafora J.W."/>
            <person name="Nagy L.G."/>
            <person name="Kovacs G.M."/>
        </authorList>
    </citation>
    <scope>NUCLEOTIDE SEQUENCE [LARGE SCALE GENOMIC DNA]</scope>
    <source>
        <strain evidence="3 4">DSE2036</strain>
    </source>
</reference>
<dbReference type="PANTHER" id="PTHR43544">
    <property type="entry name" value="SHORT-CHAIN DEHYDROGENASE/REDUCTASE"/>
    <property type="match status" value="1"/>
</dbReference>
<protein>
    <submittedName>
        <fullName evidence="3">Short-chain dehydrogenase-like protein</fullName>
    </submittedName>
</protein>
<dbReference type="Pfam" id="PF00106">
    <property type="entry name" value="adh_short"/>
    <property type="match status" value="1"/>
</dbReference>